<evidence type="ECO:0000313" key="3">
    <source>
        <dbReference type="Proteomes" id="UP000481087"/>
    </source>
</evidence>
<dbReference type="Proteomes" id="UP000481087">
    <property type="component" value="Unassembled WGS sequence"/>
</dbReference>
<keyword evidence="1" id="KW-0472">Membrane</keyword>
<evidence type="ECO:0000256" key="1">
    <source>
        <dbReference type="SAM" id="Phobius"/>
    </source>
</evidence>
<reference evidence="2 3" key="1">
    <citation type="submission" date="2019-12" db="EMBL/GenBank/DDBJ databases">
        <title>Paenibacillus sp. nov. sp. isolated from soil.</title>
        <authorList>
            <person name="Kim J."/>
            <person name="Jeong S.E."/>
            <person name="Jung H.S."/>
            <person name="Jeon C.O."/>
        </authorList>
    </citation>
    <scope>NUCLEOTIDE SEQUENCE [LARGE SCALE GENOMIC DNA]</scope>
    <source>
        <strain evidence="2 3">5J-6</strain>
    </source>
</reference>
<proteinExistence type="predicted"/>
<feature type="transmembrane region" description="Helical" evidence="1">
    <location>
        <begin position="58"/>
        <end position="78"/>
    </location>
</feature>
<dbReference type="RefSeq" id="WP_161409978.1">
    <property type="nucleotide sequence ID" value="NZ_WTUZ01000033.1"/>
</dbReference>
<organism evidence="2 3">
    <name type="scientific">Paenibacillus silvestris</name>
    <dbReference type="NCBI Taxonomy" id="2606219"/>
    <lineage>
        <taxon>Bacteria</taxon>
        <taxon>Bacillati</taxon>
        <taxon>Bacillota</taxon>
        <taxon>Bacilli</taxon>
        <taxon>Bacillales</taxon>
        <taxon>Paenibacillaceae</taxon>
        <taxon>Paenibacillus</taxon>
    </lineage>
</organism>
<gene>
    <name evidence="2" type="ORF">GQF01_26415</name>
</gene>
<accession>A0A6L8V8S0</accession>
<sequence>MNPKQQEDIRLTQYLNKLLDELPLNEPSPLLTDRIMRAVQADEIPVQPNNSQVHRRKAWVNGLVATAATVLLFQLGVIHKIMNIDMGIHQLTTYIQHLSELL</sequence>
<dbReference type="AlphaFoldDB" id="A0A6L8V8S0"/>
<keyword evidence="1" id="KW-1133">Transmembrane helix</keyword>
<name>A0A6L8V8S0_9BACL</name>
<protein>
    <submittedName>
        <fullName evidence="2">Uncharacterized protein</fullName>
    </submittedName>
</protein>
<comment type="caution">
    <text evidence="2">The sequence shown here is derived from an EMBL/GenBank/DDBJ whole genome shotgun (WGS) entry which is preliminary data.</text>
</comment>
<keyword evidence="3" id="KW-1185">Reference proteome</keyword>
<evidence type="ECO:0000313" key="2">
    <source>
        <dbReference type="EMBL" id="MZQ85650.1"/>
    </source>
</evidence>
<dbReference type="EMBL" id="WTUZ01000033">
    <property type="protein sequence ID" value="MZQ85650.1"/>
    <property type="molecule type" value="Genomic_DNA"/>
</dbReference>
<keyword evidence="1" id="KW-0812">Transmembrane</keyword>